<evidence type="ECO:0000259" key="8">
    <source>
        <dbReference type="Pfam" id="PF14508"/>
    </source>
</evidence>
<evidence type="ECO:0000256" key="5">
    <source>
        <dbReference type="ARBA" id="ARBA00023295"/>
    </source>
</evidence>
<organism evidence="10 11">
    <name type="scientific">Ohtaekwangia kribbensis</name>
    <dbReference type="NCBI Taxonomy" id="688913"/>
    <lineage>
        <taxon>Bacteria</taxon>
        <taxon>Pseudomonadati</taxon>
        <taxon>Bacteroidota</taxon>
        <taxon>Cytophagia</taxon>
        <taxon>Cytophagales</taxon>
        <taxon>Fulvivirgaceae</taxon>
        <taxon>Ohtaekwangia</taxon>
    </lineage>
</organism>
<feature type="chain" id="PRO_5045850953" evidence="6">
    <location>
        <begin position="26"/>
        <end position="646"/>
    </location>
</feature>
<keyword evidence="11" id="KW-1185">Reference proteome</keyword>
<dbReference type="InterPro" id="IPR014718">
    <property type="entry name" value="GH-type_carb-bd"/>
</dbReference>
<feature type="signal peptide" evidence="6">
    <location>
        <begin position="1"/>
        <end position="25"/>
    </location>
</feature>
<dbReference type="InterPro" id="IPR019563">
    <property type="entry name" value="GH97_catalytic"/>
</dbReference>
<dbReference type="InterPro" id="IPR013785">
    <property type="entry name" value="Aldolase_TIM"/>
</dbReference>
<proteinExistence type="predicted"/>
<dbReference type="SUPFAM" id="SSF51445">
    <property type="entry name" value="(Trans)glycosidases"/>
    <property type="match status" value="1"/>
</dbReference>
<evidence type="ECO:0000256" key="4">
    <source>
        <dbReference type="ARBA" id="ARBA00022837"/>
    </source>
</evidence>
<sequence>MKTFLNALAAILAAFCITCCTSKQDATLLSPDGKLQVTITLADSGAIYYTLHRNGSPVMKSSRLGLIREDEDFSVNMKLVSIAETEPVKDSYTMLHGKKNQYSYDANKKVYHFENSNHQKLDIVFQVSNDGVAFRYYFPDASEDLKKITQEVTSFYFSDEGRAWIQPRAKAKSGWESSNPSYEEHYLQDTTVNTLGTSETGWIFPALFKEGDNWILISETAPDRDYCASRLLRGEHAGELAIGFPEAVESFPGGPVYPQSKLPWQTPWRIIAIGSLKTIVESTLGTDLAKPAIDTNTDYIKPGRASWSWVSLKDDSIVYNVQKRFIDYASDMKWEYCLIDVNWDTKIGYDSIKALVDYTASKHVGIILWYNSAGSWNTVKYHPRDLLLTKEGREKEFSRIATMGVKGIKVDFFGGDGQSVMAYYQDILEDAAKHKLLVNCHGSTLPRGLQRTYPNLVSMEAVKGMEFVTFSQADADLQPNHCAMLPFTRNVYDPMDFTPVYFSEIPNVQRKTTQAFELALAILFHSGVQHYAEKPEGMRAVPDYIQTLMRDIPVAWEETQFVDGYPGKYVVMARKVKDTWYIAGINGETADRVLTLNLPFLRQARGVLTTEGSDSRSFSQQEVAVDDAGSLAITIKGNGGFVVQVK</sequence>
<dbReference type="PANTHER" id="PTHR35803">
    <property type="entry name" value="GLUCAN 1,4-ALPHA-GLUCOSIDASE SUSB-RELATED"/>
    <property type="match status" value="1"/>
</dbReference>
<gene>
    <name evidence="10" type="ORF">ACFQ21_15725</name>
</gene>
<feature type="domain" description="Glycosyl-hydrolase 97 catalytic" evidence="7">
    <location>
        <begin position="313"/>
        <end position="462"/>
    </location>
</feature>
<accession>A0ABW3K421</accession>
<dbReference type="Gene3D" id="2.70.98.10">
    <property type="match status" value="1"/>
</dbReference>
<dbReference type="InterPro" id="IPR029486">
    <property type="entry name" value="GH97_N"/>
</dbReference>
<evidence type="ECO:0000256" key="6">
    <source>
        <dbReference type="SAM" id="SignalP"/>
    </source>
</evidence>
<reference evidence="11" key="1">
    <citation type="journal article" date="2019" name="Int. J. Syst. Evol. Microbiol.">
        <title>The Global Catalogue of Microorganisms (GCM) 10K type strain sequencing project: providing services to taxonomists for standard genome sequencing and annotation.</title>
        <authorList>
            <consortium name="The Broad Institute Genomics Platform"/>
            <consortium name="The Broad Institute Genome Sequencing Center for Infectious Disease"/>
            <person name="Wu L."/>
            <person name="Ma J."/>
        </authorList>
    </citation>
    <scope>NUCLEOTIDE SEQUENCE [LARGE SCALE GENOMIC DNA]</scope>
    <source>
        <strain evidence="11">CCUG 58938</strain>
    </source>
</reference>
<dbReference type="InterPro" id="IPR013780">
    <property type="entry name" value="Glyco_hydro_b"/>
</dbReference>
<dbReference type="GO" id="GO:0016787">
    <property type="term" value="F:hydrolase activity"/>
    <property type="evidence" value="ECO:0007669"/>
    <property type="project" value="UniProtKB-KW"/>
</dbReference>
<evidence type="ECO:0000256" key="3">
    <source>
        <dbReference type="ARBA" id="ARBA00022801"/>
    </source>
</evidence>
<evidence type="ECO:0000256" key="1">
    <source>
        <dbReference type="ARBA" id="ARBA00001913"/>
    </source>
</evidence>
<dbReference type="Pfam" id="PF14508">
    <property type="entry name" value="GH97_N"/>
    <property type="match status" value="1"/>
</dbReference>
<comment type="cofactor">
    <cofactor evidence="1">
        <name>Ca(2+)</name>
        <dbReference type="ChEBI" id="CHEBI:29108"/>
    </cofactor>
</comment>
<feature type="domain" description="Glycosyl-hydrolase 97 N-terminal" evidence="8">
    <location>
        <begin position="29"/>
        <end position="291"/>
    </location>
</feature>
<comment type="caution">
    <text evidence="10">The sequence shown here is derived from an EMBL/GenBank/DDBJ whole genome shotgun (WGS) entry which is preliminary data.</text>
</comment>
<dbReference type="RefSeq" id="WP_377580230.1">
    <property type="nucleotide sequence ID" value="NZ_JBHTKA010000007.1"/>
</dbReference>
<name>A0ABW3K421_9BACT</name>
<keyword evidence="6" id="KW-0732">Signal</keyword>
<dbReference type="Gene3D" id="2.60.40.1180">
    <property type="entry name" value="Golgi alpha-mannosidase II"/>
    <property type="match status" value="1"/>
</dbReference>
<evidence type="ECO:0000259" key="7">
    <source>
        <dbReference type="Pfam" id="PF10566"/>
    </source>
</evidence>
<dbReference type="InterPro" id="IPR017853">
    <property type="entry name" value="GH"/>
</dbReference>
<keyword evidence="5" id="KW-0326">Glycosidase</keyword>
<dbReference type="Gene3D" id="3.20.20.70">
    <property type="entry name" value="Aldolase class I"/>
    <property type="match status" value="1"/>
</dbReference>
<protein>
    <submittedName>
        <fullName evidence="10">Glycoside hydrolase family 97 catalytic domain-containing protein</fullName>
    </submittedName>
</protein>
<dbReference type="EMBL" id="JBHTKA010000007">
    <property type="protein sequence ID" value="MFD1000775.1"/>
    <property type="molecule type" value="Genomic_DNA"/>
</dbReference>
<dbReference type="PANTHER" id="PTHR35803:SF2">
    <property type="entry name" value="RETAINING ALPHA-GALACTOSIDASE"/>
    <property type="match status" value="1"/>
</dbReference>
<dbReference type="Pfam" id="PF10566">
    <property type="entry name" value="Glyco_hydro_97"/>
    <property type="match status" value="1"/>
</dbReference>
<comment type="subunit">
    <text evidence="2">Monomer.</text>
</comment>
<dbReference type="Pfam" id="PF14509">
    <property type="entry name" value="GH97_C"/>
    <property type="match status" value="1"/>
</dbReference>
<dbReference type="InterPro" id="IPR052720">
    <property type="entry name" value="Glycosyl_hydrolase_97"/>
</dbReference>
<dbReference type="InterPro" id="IPR029483">
    <property type="entry name" value="GH97_C"/>
</dbReference>
<dbReference type="Proteomes" id="UP001597112">
    <property type="component" value="Unassembled WGS sequence"/>
</dbReference>
<evidence type="ECO:0000313" key="10">
    <source>
        <dbReference type="EMBL" id="MFD1000775.1"/>
    </source>
</evidence>
<feature type="domain" description="Glycosyl-hydrolase 97 C-terminal oligomerisation" evidence="9">
    <location>
        <begin position="556"/>
        <end position="645"/>
    </location>
</feature>
<evidence type="ECO:0000259" key="9">
    <source>
        <dbReference type="Pfam" id="PF14509"/>
    </source>
</evidence>
<keyword evidence="4" id="KW-0106">Calcium</keyword>
<evidence type="ECO:0000313" key="11">
    <source>
        <dbReference type="Proteomes" id="UP001597112"/>
    </source>
</evidence>
<evidence type="ECO:0000256" key="2">
    <source>
        <dbReference type="ARBA" id="ARBA00011245"/>
    </source>
</evidence>
<keyword evidence="3 10" id="KW-0378">Hydrolase</keyword>